<sequence>MTDRDLRLVSPGGDRLPPAPAHHNEGKTVAGWTTNWLLIVGAVIVGVGMILPTMTLVYVGGGVIVLALLIGALLKAVGRGQPRRTPAAEPADG</sequence>
<dbReference type="KEGG" id="bcv:Bcav_2225"/>
<evidence type="ECO:0000256" key="1">
    <source>
        <dbReference type="SAM" id="MobiDB-lite"/>
    </source>
</evidence>
<organism evidence="3 4">
    <name type="scientific">Beutenbergia cavernae (strain ATCC BAA-8 / DSM 12333 / CCUG 43141 / JCM 11478 / NBRC 16432 / NCIMB 13614 / HKI 0122)</name>
    <dbReference type="NCBI Taxonomy" id="471853"/>
    <lineage>
        <taxon>Bacteria</taxon>
        <taxon>Bacillati</taxon>
        <taxon>Actinomycetota</taxon>
        <taxon>Actinomycetes</taxon>
        <taxon>Micrococcales</taxon>
        <taxon>Beutenbergiaceae</taxon>
        <taxon>Beutenbergia</taxon>
    </lineage>
</organism>
<dbReference type="AlphaFoldDB" id="C5BV89"/>
<dbReference type="Proteomes" id="UP000007962">
    <property type="component" value="Chromosome"/>
</dbReference>
<keyword evidence="2" id="KW-0472">Membrane</keyword>
<proteinExistence type="predicted"/>
<dbReference type="eggNOG" id="ENOG5033KAJ">
    <property type="taxonomic scope" value="Bacteria"/>
</dbReference>
<evidence type="ECO:0000313" key="3">
    <source>
        <dbReference type="EMBL" id="ACQ80476.1"/>
    </source>
</evidence>
<keyword evidence="2" id="KW-1133">Transmembrane helix</keyword>
<evidence type="ECO:0000256" key="2">
    <source>
        <dbReference type="SAM" id="Phobius"/>
    </source>
</evidence>
<keyword evidence="4" id="KW-1185">Reference proteome</keyword>
<accession>C5BV89</accession>
<keyword evidence="2" id="KW-0812">Transmembrane</keyword>
<feature type="region of interest" description="Disordered" evidence="1">
    <location>
        <begin position="1"/>
        <end position="25"/>
    </location>
</feature>
<dbReference type="STRING" id="471853.Bcav_2225"/>
<reference evidence="3 4" key="1">
    <citation type="journal article" date="2009" name="Stand. Genomic Sci.">
        <title>Complete genome sequence of Beutenbergia cavernae type strain (HKI 0122).</title>
        <authorList>
            <person name="Land M."/>
            <person name="Pukall R."/>
            <person name="Abt B."/>
            <person name="Goker M."/>
            <person name="Rohde M."/>
            <person name="Glavina Del Rio T."/>
            <person name="Tice H."/>
            <person name="Copeland A."/>
            <person name="Cheng J.F."/>
            <person name="Lucas S."/>
            <person name="Chen F."/>
            <person name="Nolan M."/>
            <person name="Bruce D."/>
            <person name="Goodwin L."/>
            <person name="Pitluck S."/>
            <person name="Ivanova N."/>
            <person name="Mavromatis K."/>
            <person name="Ovchinnikova G."/>
            <person name="Pati A."/>
            <person name="Chen A."/>
            <person name="Palaniappan K."/>
            <person name="Hauser L."/>
            <person name="Chang Y.J."/>
            <person name="Jefferies C.C."/>
            <person name="Saunders E."/>
            <person name="Brettin T."/>
            <person name="Detter J.C."/>
            <person name="Han C."/>
            <person name="Chain P."/>
            <person name="Bristow J."/>
            <person name="Eisen J.A."/>
            <person name="Markowitz V."/>
            <person name="Hugenholtz P."/>
            <person name="Kyrpides N.C."/>
            <person name="Klenk H.P."/>
            <person name="Lapidus A."/>
        </authorList>
    </citation>
    <scope>NUCLEOTIDE SEQUENCE [LARGE SCALE GENOMIC DNA]</scope>
    <source>
        <strain evidence="4">ATCC BAA-8 / DSM 12333 / NBRC 16432</strain>
    </source>
</reference>
<dbReference type="NCBIfam" id="NF041681">
    <property type="entry name" value="HGxxPAAW"/>
    <property type="match status" value="1"/>
</dbReference>
<evidence type="ECO:0000313" key="4">
    <source>
        <dbReference type="Proteomes" id="UP000007962"/>
    </source>
</evidence>
<dbReference type="EMBL" id="CP001618">
    <property type="protein sequence ID" value="ACQ80476.1"/>
    <property type="molecule type" value="Genomic_DNA"/>
</dbReference>
<protein>
    <submittedName>
        <fullName evidence="3">Uncharacterized protein</fullName>
    </submittedName>
</protein>
<dbReference type="HOGENOM" id="CLU_172614_3_1_11"/>
<name>C5BV89_BEUC1</name>
<feature type="transmembrane region" description="Helical" evidence="2">
    <location>
        <begin position="56"/>
        <end position="74"/>
    </location>
</feature>
<gene>
    <name evidence="3" type="ordered locus">Bcav_2225</name>
</gene>
<feature type="transmembrane region" description="Helical" evidence="2">
    <location>
        <begin position="29"/>
        <end position="50"/>
    </location>
</feature>